<dbReference type="Proteomes" id="UP001164390">
    <property type="component" value="Chromosome"/>
</dbReference>
<accession>A0AA46YKN7</accession>
<reference evidence="1" key="1">
    <citation type="submission" date="2022-01" db="EMBL/GenBank/DDBJ databases">
        <title>Nocardioidaceae gen. sp. A5X3R13.</title>
        <authorList>
            <person name="Lopez Marin M.A."/>
            <person name="Uhlik O."/>
        </authorList>
    </citation>
    <scope>NUCLEOTIDE SEQUENCE</scope>
    <source>
        <strain evidence="1">A5X3R13</strain>
    </source>
</reference>
<dbReference type="KEGG" id="sgrg:L0C25_16525"/>
<dbReference type="AlphaFoldDB" id="A0AA46YKN7"/>
<proteinExistence type="predicted"/>
<sequence length="170" mass="17905">MIASADDIAAASAPAPTSPYIHPGMSSTVVIMYGRISSGSTVPDSITPTAAKPASNKGTRNSAKIGYTITVCLMVRGLDEYDLENRCGHISRPIRDTRIVVVYAIVDIVEPSWPISRKPGLSAAILSNIDPLLSCSSRTTAIPTTHATMTISAPWNTSDQAAARRPPVAT</sequence>
<name>A0AA46YKN7_9ACTN</name>
<evidence type="ECO:0000313" key="1">
    <source>
        <dbReference type="EMBL" id="UYM04138.1"/>
    </source>
</evidence>
<dbReference type="EMBL" id="CP094970">
    <property type="protein sequence ID" value="UYM04138.1"/>
    <property type="molecule type" value="Genomic_DNA"/>
</dbReference>
<gene>
    <name evidence="1" type="ORF">L0C25_16525</name>
</gene>
<protein>
    <submittedName>
        <fullName evidence="1">Uncharacterized protein</fullName>
    </submittedName>
</protein>
<organism evidence="1 2">
    <name type="scientific">Solicola gregarius</name>
    <dbReference type="NCBI Taxonomy" id="2908642"/>
    <lineage>
        <taxon>Bacteria</taxon>
        <taxon>Bacillati</taxon>
        <taxon>Actinomycetota</taxon>
        <taxon>Actinomycetes</taxon>
        <taxon>Propionibacteriales</taxon>
        <taxon>Nocardioidaceae</taxon>
        <taxon>Solicola</taxon>
    </lineage>
</organism>
<keyword evidence="2" id="KW-1185">Reference proteome</keyword>
<evidence type="ECO:0000313" key="2">
    <source>
        <dbReference type="Proteomes" id="UP001164390"/>
    </source>
</evidence>